<evidence type="ECO:0000313" key="4">
    <source>
        <dbReference type="Proteomes" id="UP000250266"/>
    </source>
</evidence>
<gene>
    <name evidence="3" type="ORF">K432DRAFT_423737</name>
</gene>
<feature type="compositionally biased region" description="Low complexity" evidence="1">
    <location>
        <begin position="36"/>
        <end position="50"/>
    </location>
</feature>
<feature type="chain" id="PRO_5034314886" evidence="2">
    <location>
        <begin position="23"/>
        <end position="382"/>
    </location>
</feature>
<evidence type="ECO:0000256" key="1">
    <source>
        <dbReference type="SAM" id="MobiDB-lite"/>
    </source>
</evidence>
<evidence type="ECO:0000256" key="2">
    <source>
        <dbReference type="SAM" id="SignalP"/>
    </source>
</evidence>
<keyword evidence="4" id="KW-1185">Reference proteome</keyword>
<protein>
    <submittedName>
        <fullName evidence="3">Uncharacterized protein</fullName>
    </submittedName>
</protein>
<sequence>MHLWKVLHIALVASSLVDVESGGTPQLTNQPRDTQATGAAASTPATSTTPNPLGTQDCWTLPECEDTFRLVQGCYTTIGGLIDPNDLGQSQAYQECFCDPNAPGDPKNVTDGWRPCYSCYQQGGTDLSILNSLDQDLHNFCGTHDPSLYLFLLGILDFLSRAHAPSTFTVLSSAITKITTLSSLFTPASGLNSLPSTSAAPATASTTNPQPLSHSGPGQTQPHPASFAQTQTRPPSNTPNSSRNGDRTSTFISGTVTIVYITHYIEHIPPATIPASLSWPWGPPPRYAGQRQTTTLTNPAGENYLVVVGPEETWRPGLAKGGGGRVGSGGGLVGGRVQGREWKEEGWRLRVWVGVGVGVAAALVVREAVEWVGWLLREGGLI</sequence>
<dbReference type="Proteomes" id="UP000250266">
    <property type="component" value="Unassembled WGS sequence"/>
</dbReference>
<feature type="compositionally biased region" description="Polar residues" evidence="1">
    <location>
        <begin position="212"/>
        <end position="249"/>
    </location>
</feature>
<feature type="compositionally biased region" description="Polar residues" evidence="1">
    <location>
        <begin position="23"/>
        <end position="35"/>
    </location>
</feature>
<feature type="region of interest" description="Disordered" evidence="1">
    <location>
        <begin position="196"/>
        <end position="249"/>
    </location>
</feature>
<feature type="signal peptide" evidence="2">
    <location>
        <begin position="1"/>
        <end position="22"/>
    </location>
</feature>
<evidence type="ECO:0000313" key="3">
    <source>
        <dbReference type="EMBL" id="OCK82977.1"/>
    </source>
</evidence>
<organism evidence="3 4">
    <name type="scientific">Lepidopterella palustris CBS 459.81</name>
    <dbReference type="NCBI Taxonomy" id="1314670"/>
    <lineage>
        <taxon>Eukaryota</taxon>
        <taxon>Fungi</taxon>
        <taxon>Dikarya</taxon>
        <taxon>Ascomycota</taxon>
        <taxon>Pezizomycotina</taxon>
        <taxon>Dothideomycetes</taxon>
        <taxon>Pleosporomycetidae</taxon>
        <taxon>Mytilinidiales</taxon>
        <taxon>Argynnaceae</taxon>
        <taxon>Lepidopterella</taxon>
    </lineage>
</organism>
<accession>A0A8E2EFE3</accession>
<dbReference type="AlphaFoldDB" id="A0A8E2EFE3"/>
<proteinExistence type="predicted"/>
<dbReference type="EMBL" id="KV744873">
    <property type="protein sequence ID" value="OCK82977.1"/>
    <property type="molecule type" value="Genomic_DNA"/>
</dbReference>
<feature type="region of interest" description="Disordered" evidence="1">
    <location>
        <begin position="20"/>
        <end position="52"/>
    </location>
</feature>
<feature type="compositionally biased region" description="Low complexity" evidence="1">
    <location>
        <begin position="196"/>
        <end position="211"/>
    </location>
</feature>
<keyword evidence="2" id="KW-0732">Signal</keyword>
<name>A0A8E2EFE3_9PEZI</name>
<dbReference type="OrthoDB" id="10679705at2759"/>
<reference evidence="3 4" key="1">
    <citation type="journal article" date="2016" name="Nat. Commun.">
        <title>Ectomycorrhizal ecology is imprinted in the genome of the dominant symbiotic fungus Cenococcum geophilum.</title>
        <authorList>
            <consortium name="DOE Joint Genome Institute"/>
            <person name="Peter M."/>
            <person name="Kohler A."/>
            <person name="Ohm R.A."/>
            <person name="Kuo A."/>
            <person name="Krutzmann J."/>
            <person name="Morin E."/>
            <person name="Arend M."/>
            <person name="Barry K.W."/>
            <person name="Binder M."/>
            <person name="Choi C."/>
            <person name="Clum A."/>
            <person name="Copeland A."/>
            <person name="Grisel N."/>
            <person name="Haridas S."/>
            <person name="Kipfer T."/>
            <person name="LaButti K."/>
            <person name="Lindquist E."/>
            <person name="Lipzen A."/>
            <person name="Maire R."/>
            <person name="Meier B."/>
            <person name="Mihaltcheva S."/>
            <person name="Molinier V."/>
            <person name="Murat C."/>
            <person name="Poggeler S."/>
            <person name="Quandt C.A."/>
            <person name="Sperisen C."/>
            <person name="Tritt A."/>
            <person name="Tisserant E."/>
            <person name="Crous P.W."/>
            <person name="Henrissat B."/>
            <person name="Nehls U."/>
            <person name="Egli S."/>
            <person name="Spatafora J.W."/>
            <person name="Grigoriev I.V."/>
            <person name="Martin F.M."/>
        </authorList>
    </citation>
    <scope>NUCLEOTIDE SEQUENCE [LARGE SCALE GENOMIC DNA]</scope>
    <source>
        <strain evidence="3 4">CBS 459.81</strain>
    </source>
</reference>